<dbReference type="PANTHER" id="PTHR45266">
    <property type="entry name" value="OXALOACETATE DECARBOXYLASE ALPHA CHAIN"/>
    <property type="match status" value="1"/>
</dbReference>
<keyword evidence="1" id="KW-0092">Biotin</keyword>
<evidence type="ECO:0000313" key="4">
    <source>
        <dbReference type="EMBL" id="KGN92699.1"/>
    </source>
</evidence>
<protein>
    <recommendedName>
        <fullName evidence="3">Lipoyl-binding domain-containing protein</fullName>
    </recommendedName>
</protein>
<organism evidence="4 5">
    <name type="scientific">Porphyromonas canoris</name>
    <dbReference type="NCBI Taxonomy" id="36875"/>
    <lineage>
        <taxon>Bacteria</taxon>
        <taxon>Pseudomonadati</taxon>
        <taxon>Bacteroidota</taxon>
        <taxon>Bacteroidia</taxon>
        <taxon>Bacteroidales</taxon>
        <taxon>Porphyromonadaceae</taxon>
        <taxon>Porphyromonas</taxon>
    </lineage>
</organism>
<dbReference type="PROSITE" id="PS50968">
    <property type="entry name" value="BIOTINYL_LIPOYL"/>
    <property type="match status" value="1"/>
</dbReference>
<dbReference type="PROSITE" id="PS00188">
    <property type="entry name" value="BIOTIN"/>
    <property type="match status" value="1"/>
</dbReference>
<evidence type="ECO:0000259" key="3">
    <source>
        <dbReference type="PROSITE" id="PS50968"/>
    </source>
</evidence>
<accession>A0ABR4XLE1</accession>
<dbReference type="Pfam" id="PF00364">
    <property type="entry name" value="Biotin_lipoyl"/>
    <property type="match status" value="1"/>
</dbReference>
<reference evidence="4 5" key="1">
    <citation type="submission" date="2014-08" db="EMBL/GenBank/DDBJ databases">
        <title>Porphyromonas canoris strain:OH2762 Genome sequencing.</title>
        <authorList>
            <person name="Wallis C."/>
            <person name="Deusch O."/>
            <person name="O'Flynn C."/>
            <person name="Davis I."/>
            <person name="Jospin G."/>
            <person name="Darling A.E."/>
            <person name="Coil D.A."/>
            <person name="Alexiev A."/>
            <person name="Horsfall A."/>
            <person name="Kirkwood N."/>
            <person name="Harris S."/>
            <person name="Eisen J.A."/>
        </authorList>
    </citation>
    <scope>NUCLEOTIDE SEQUENCE [LARGE SCALE GENOMIC DNA]</scope>
    <source>
        <strain evidence="5">COT-108 OH2762</strain>
    </source>
</reference>
<dbReference type="CDD" id="cd06850">
    <property type="entry name" value="biotinyl_domain"/>
    <property type="match status" value="1"/>
</dbReference>
<dbReference type="InterPro" id="IPR011053">
    <property type="entry name" value="Single_hybrid_motif"/>
</dbReference>
<comment type="caution">
    <text evidence="4">The sequence shown here is derived from an EMBL/GenBank/DDBJ whole genome shotgun (WGS) entry which is preliminary data.</text>
</comment>
<proteinExistence type="predicted"/>
<dbReference type="InterPro" id="IPR001882">
    <property type="entry name" value="Biotin_BS"/>
</dbReference>
<keyword evidence="5" id="KW-1185">Reference proteome</keyword>
<dbReference type="EMBL" id="JQZV01000008">
    <property type="protein sequence ID" value="KGN92699.1"/>
    <property type="molecule type" value="Genomic_DNA"/>
</dbReference>
<dbReference type="InterPro" id="IPR050709">
    <property type="entry name" value="Biotin_Carboxyl_Carrier/Decarb"/>
</dbReference>
<feature type="region of interest" description="Disordered" evidence="2">
    <location>
        <begin position="39"/>
        <end position="89"/>
    </location>
</feature>
<sequence length="156" mass="15772">MQTYKYTINGKEYEVTIGETKGNEVAVSVNGTPYTVTKEGKQAAAPVPQPASAPAPTPKAAPAPVAAPAPQPAPAPAAPAPAASGSGHAVKSPLPGVILDITCNVGDAVKKGQKLLVLEAMKMENDIKADRDGVVASINVAKGESIQEGHTLVTIS</sequence>
<dbReference type="PANTHER" id="PTHR45266:SF3">
    <property type="entry name" value="OXALOACETATE DECARBOXYLASE ALPHA CHAIN"/>
    <property type="match status" value="1"/>
</dbReference>
<gene>
    <name evidence="4" type="ORF">HQ43_04195</name>
</gene>
<feature type="compositionally biased region" description="Pro residues" evidence="2">
    <location>
        <begin position="47"/>
        <end position="79"/>
    </location>
</feature>
<dbReference type="InterPro" id="IPR000089">
    <property type="entry name" value="Biotin_lipoyl"/>
</dbReference>
<dbReference type="Proteomes" id="UP000030101">
    <property type="component" value="Unassembled WGS sequence"/>
</dbReference>
<dbReference type="SUPFAM" id="SSF51230">
    <property type="entry name" value="Single hybrid motif"/>
    <property type="match status" value="1"/>
</dbReference>
<evidence type="ECO:0000256" key="1">
    <source>
        <dbReference type="ARBA" id="ARBA00023267"/>
    </source>
</evidence>
<dbReference type="RefSeq" id="WP_036790008.1">
    <property type="nucleotide sequence ID" value="NZ_JQZV01000008.1"/>
</dbReference>
<dbReference type="Gene3D" id="2.40.50.100">
    <property type="match status" value="1"/>
</dbReference>
<evidence type="ECO:0000313" key="5">
    <source>
        <dbReference type="Proteomes" id="UP000030101"/>
    </source>
</evidence>
<name>A0ABR4XLE1_9PORP</name>
<evidence type="ECO:0000256" key="2">
    <source>
        <dbReference type="SAM" id="MobiDB-lite"/>
    </source>
</evidence>
<feature type="domain" description="Lipoyl-binding" evidence="3">
    <location>
        <begin position="81"/>
        <end position="156"/>
    </location>
</feature>